<feature type="repeat" description="PPR" evidence="7">
    <location>
        <begin position="229"/>
        <end position="263"/>
    </location>
</feature>
<evidence type="ECO:0000313" key="11">
    <source>
        <dbReference type="Proteomes" id="UP001642464"/>
    </source>
</evidence>
<dbReference type="SUPFAM" id="SSF64484">
    <property type="entry name" value="beta and beta-prime subunits of DNA dependent RNA-polymerase"/>
    <property type="match status" value="1"/>
</dbReference>
<keyword evidence="2" id="KW-0240">DNA-directed RNA polymerase</keyword>
<feature type="compositionally biased region" description="Basic and acidic residues" evidence="8">
    <location>
        <begin position="341"/>
        <end position="353"/>
    </location>
</feature>
<dbReference type="Pfam" id="PF13041">
    <property type="entry name" value="PPR_2"/>
    <property type="match status" value="1"/>
</dbReference>
<feature type="repeat" description="PPR" evidence="7">
    <location>
        <begin position="122"/>
        <end position="152"/>
    </location>
</feature>
<evidence type="ECO:0000256" key="4">
    <source>
        <dbReference type="ARBA" id="ARBA00022695"/>
    </source>
</evidence>
<dbReference type="InterPro" id="IPR006592">
    <property type="entry name" value="RNA_pol_N"/>
</dbReference>
<protein>
    <recommendedName>
        <fullName evidence="1">DNA-directed RNA polymerase</fullName>
        <ecNumber evidence="1">2.7.7.6</ecNumber>
    </recommendedName>
</protein>
<reference evidence="10 11" key="1">
    <citation type="submission" date="2024-02" db="EMBL/GenBank/DDBJ databases">
        <authorList>
            <person name="Chen Y."/>
            <person name="Shah S."/>
            <person name="Dougan E. K."/>
            <person name="Thang M."/>
            <person name="Chan C."/>
        </authorList>
    </citation>
    <scope>NUCLEOTIDE SEQUENCE [LARGE SCALE GENOMIC DNA]</scope>
</reference>
<feature type="compositionally biased region" description="Low complexity" evidence="8">
    <location>
        <begin position="361"/>
        <end position="371"/>
    </location>
</feature>
<dbReference type="InterPro" id="IPR011990">
    <property type="entry name" value="TPR-like_helical_dom_sf"/>
</dbReference>
<dbReference type="PANTHER" id="PTHR47447:SF23">
    <property type="entry name" value="PENTACOTRIPEPTIDE-REPEAT REGION OF PRORP DOMAIN-CONTAINING PROTEIN"/>
    <property type="match status" value="1"/>
</dbReference>
<dbReference type="Proteomes" id="UP001642464">
    <property type="component" value="Unassembled WGS sequence"/>
</dbReference>
<organism evidence="10 11">
    <name type="scientific">Durusdinium trenchii</name>
    <dbReference type="NCBI Taxonomy" id="1381693"/>
    <lineage>
        <taxon>Eukaryota</taxon>
        <taxon>Sar</taxon>
        <taxon>Alveolata</taxon>
        <taxon>Dinophyceae</taxon>
        <taxon>Suessiales</taxon>
        <taxon>Symbiodiniaceae</taxon>
        <taxon>Durusdinium</taxon>
    </lineage>
</organism>
<proteinExistence type="predicted"/>
<gene>
    <name evidence="10" type="ORF">SCF082_LOCUS31160</name>
</gene>
<dbReference type="Gene3D" id="1.25.40.10">
    <property type="entry name" value="Tetratricopeptide repeat domain"/>
    <property type="match status" value="2"/>
</dbReference>
<feature type="region of interest" description="Disordered" evidence="8">
    <location>
        <begin position="479"/>
        <end position="517"/>
    </location>
</feature>
<dbReference type="EMBL" id="CAXAMM010026224">
    <property type="protein sequence ID" value="CAK9058481.1"/>
    <property type="molecule type" value="Genomic_DNA"/>
</dbReference>
<keyword evidence="11" id="KW-1185">Reference proteome</keyword>
<feature type="compositionally biased region" description="Low complexity" evidence="8">
    <location>
        <begin position="381"/>
        <end position="395"/>
    </location>
</feature>
<dbReference type="NCBIfam" id="TIGR00756">
    <property type="entry name" value="PPR"/>
    <property type="match status" value="6"/>
</dbReference>
<sequence length="1223" mass="133917">MMRASLPSDRFTVSRMLMRTLADGRRTWDPVKINRSIALVEQFIQQQPGEADEVLFNAMLDTHSRSKDIARLESTYQRMKDLGVEASHVTLGILVKAYGQVCDIKKVLQLWDEMKDQREQANAVTYGCMINACVKCSQTEKALQIFRDMQKRHKQCNTILYTTLIKGYGNEKDLSTAIMLFREMRNEGVPYNTIAYNSIIDVCIKCSEVSRAEEFFQEMMSDTSTVQPDLITYSTLLKGYCQVGELDKALQVAATIKACGMQCDELVYNTLMDGCVKANDLSAGVGLFAEMTSAGMKPSSITHSIFLRLYQRNGYKGNALDAVAQLYQHHGLEKPSGTVEKASKAAARRENRTKGNKPRPAKAAAKPKSAGSGLGAPINPGPQAGPAMQPAAWQGHGQMQPVPVGHQAWPVPAFGRAVPVAPVPAAAQPGGPGFVDASQRMPGAGGYMMPMNEVNYGIPSRPATFAGMALDDLYQRQNGRQNESGFASPERGPQHEPISPHQFRVHPDPERDREAQFQAPVRSLQKDIQRHYAQRLQDLRNGTATSSARHCSFEASENASERESDRGRASGANDARGSMGEPGQESDQVDQLSCGDDITAFLLDIVRVNEVLRKQVESGAQEHITADFIKRRGESHPTAIPMVTAWVTGEYHIFTLSDNTIIGIPQEKGCTTGINRPASVMEKGDSSTAAGIVRLGREAHMSSPSRSGVQSPGEATVAGIACTKSKRPLKSIRALVGTGERLKSKEGRLRGTLMGKRVDFCARSVIGGDPNLDTEQVGVPRPGGGTGGDARGDLSIALNLSFPERVTPLPEGSWVGPTLGTGWEDADHAELAEGGLEFGLNVAHMKKLVVNGPIDHPGRAGHGEDDEPLVGDEDWLALQRSMLEEFAAKKESAEAAETCMPTEEGGTEATASSDGDVFQVRRIDFLGEEVPILLQNRNGPCALLAIANGLLLRGAWNLGQRETSISSRDLLGRLGFLCDELNFKAMQEDFTLAQKVRDVISSLPKLLDGLLVNCDFGACGSFEDSSSRGLFELFRLQLFHVWVDLEVHKVVPTWNDLMDLLANSAELRAEDRRAFSEEEEETLTKAALLEEWLEANRAQATQRGILELQKQVKTGDICVLFRNNHFCTVYKPGHNSPCPHCCMLLTDECFSDESSPVWETLVFGEGQFLDAQFCSMESEAEDAKSAWPRLDKRRKNTGIYNCNCGKYFSTLNGLLCHRKATGH</sequence>
<dbReference type="InterPro" id="IPR000722">
    <property type="entry name" value="RNA_pol_asu"/>
</dbReference>
<evidence type="ECO:0000256" key="3">
    <source>
        <dbReference type="ARBA" id="ARBA00022679"/>
    </source>
</evidence>
<evidence type="ECO:0000256" key="1">
    <source>
        <dbReference type="ARBA" id="ARBA00012418"/>
    </source>
</evidence>
<name>A0ABP0N4D6_9DINO</name>
<accession>A0ABP0N4D6</accession>
<keyword evidence="6" id="KW-0804">Transcription</keyword>
<feature type="compositionally biased region" description="Basic and acidic residues" evidence="8">
    <location>
        <begin position="505"/>
        <end position="515"/>
    </location>
</feature>
<evidence type="ECO:0000256" key="2">
    <source>
        <dbReference type="ARBA" id="ARBA00022478"/>
    </source>
</evidence>
<feature type="region of interest" description="Disordered" evidence="8">
    <location>
        <begin position="334"/>
        <end position="397"/>
    </location>
</feature>
<keyword evidence="3" id="KW-0808">Transferase</keyword>
<dbReference type="Pfam" id="PF17177">
    <property type="entry name" value="PPR_long"/>
    <property type="match status" value="1"/>
</dbReference>
<dbReference type="SUPFAM" id="SSF81901">
    <property type="entry name" value="HCP-like"/>
    <property type="match status" value="1"/>
</dbReference>
<feature type="repeat" description="PPR" evidence="7">
    <location>
        <begin position="264"/>
        <end position="298"/>
    </location>
</feature>
<dbReference type="InterPro" id="IPR033979">
    <property type="entry name" value="MINDY_domain"/>
</dbReference>
<evidence type="ECO:0000256" key="8">
    <source>
        <dbReference type="SAM" id="MobiDB-lite"/>
    </source>
</evidence>
<evidence type="ECO:0000313" key="10">
    <source>
        <dbReference type="EMBL" id="CAK9058481.1"/>
    </source>
</evidence>
<dbReference type="InterPro" id="IPR002885">
    <property type="entry name" value="PPR_rpt"/>
</dbReference>
<dbReference type="EC" id="2.7.7.6" evidence="1"/>
<feature type="domain" description="RNA polymerase N-terminal" evidence="9">
    <location>
        <begin position="588"/>
        <end position="914"/>
    </location>
</feature>
<feature type="repeat" description="PPR" evidence="7">
    <location>
        <begin position="52"/>
        <end position="86"/>
    </location>
</feature>
<dbReference type="Pfam" id="PF00623">
    <property type="entry name" value="RNA_pol_Rpb1_2"/>
    <property type="match status" value="1"/>
</dbReference>
<keyword evidence="5" id="KW-0677">Repeat</keyword>
<dbReference type="Pfam" id="PF04424">
    <property type="entry name" value="MINDY_DUB"/>
    <property type="match status" value="1"/>
</dbReference>
<evidence type="ECO:0000259" key="9">
    <source>
        <dbReference type="SMART" id="SM00663"/>
    </source>
</evidence>
<dbReference type="PROSITE" id="PS51375">
    <property type="entry name" value="PPR"/>
    <property type="match status" value="6"/>
</dbReference>
<evidence type="ECO:0000256" key="7">
    <source>
        <dbReference type="PROSITE-ProRule" id="PRU00708"/>
    </source>
</evidence>
<evidence type="ECO:0000256" key="5">
    <source>
        <dbReference type="ARBA" id="ARBA00022737"/>
    </source>
</evidence>
<dbReference type="SMART" id="SM00663">
    <property type="entry name" value="RPOLA_N"/>
    <property type="match status" value="1"/>
</dbReference>
<feature type="compositionally biased region" description="Polar residues" evidence="8">
    <location>
        <begin position="540"/>
        <end position="549"/>
    </location>
</feature>
<evidence type="ECO:0000256" key="6">
    <source>
        <dbReference type="ARBA" id="ARBA00023163"/>
    </source>
</evidence>
<dbReference type="Gene3D" id="2.40.40.20">
    <property type="match status" value="1"/>
</dbReference>
<feature type="repeat" description="PPR" evidence="7">
    <location>
        <begin position="157"/>
        <end position="191"/>
    </location>
</feature>
<feature type="compositionally biased region" description="Basic and acidic residues" evidence="8">
    <location>
        <begin position="559"/>
        <end position="568"/>
    </location>
</feature>
<dbReference type="InterPro" id="IPR033443">
    <property type="entry name" value="PROP1-like_PPR_dom"/>
</dbReference>
<feature type="repeat" description="PPR" evidence="7">
    <location>
        <begin position="192"/>
        <end position="226"/>
    </location>
</feature>
<feature type="region of interest" description="Disordered" evidence="8">
    <location>
        <begin position="540"/>
        <end position="590"/>
    </location>
</feature>
<keyword evidence="4" id="KW-0548">Nucleotidyltransferase</keyword>
<comment type="caution">
    <text evidence="10">The sequence shown here is derived from an EMBL/GenBank/DDBJ whole genome shotgun (WGS) entry which is preliminary data.</text>
</comment>
<dbReference type="PANTHER" id="PTHR47447">
    <property type="entry name" value="OS03G0856100 PROTEIN"/>
    <property type="match status" value="1"/>
</dbReference>